<dbReference type="Pfam" id="PF20044">
    <property type="entry name" value="DUF6446"/>
    <property type="match status" value="1"/>
</dbReference>
<accession>A0A1G5CAN0</accession>
<dbReference type="InterPro" id="IPR045616">
    <property type="entry name" value="DUF6446"/>
</dbReference>
<gene>
    <name evidence="1" type="ORF">SAMN05660710_00480</name>
</gene>
<organism evidence="1 2">
    <name type="scientific">Paracoccus tibetensis</name>
    <dbReference type="NCBI Taxonomy" id="336292"/>
    <lineage>
        <taxon>Bacteria</taxon>
        <taxon>Pseudomonadati</taxon>
        <taxon>Pseudomonadota</taxon>
        <taxon>Alphaproteobacteria</taxon>
        <taxon>Rhodobacterales</taxon>
        <taxon>Paracoccaceae</taxon>
        <taxon>Paracoccus</taxon>
    </lineage>
</organism>
<evidence type="ECO:0000313" key="1">
    <source>
        <dbReference type="EMBL" id="SCX99381.1"/>
    </source>
</evidence>
<reference evidence="1 2" key="1">
    <citation type="submission" date="2016-10" db="EMBL/GenBank/DDBJ databases">
        <authorList>
            <person name="de Groot N.N."/>
        </authorList>
    </citation>
    <scope>NUCLEOTIDE SEQUENCE [LARGE SCALE GENOMIC DNA]</scope>
    <source>
        <strain evidence="1 2">CGMCC 1.8925</strain>
    </source>
</reference>
<dbReference type="OrthoDB" id="7819947at2"/>
<evidence type="ECO:0000313" key="2">
    <source>
        <dbReference type="Proteomes" id="UP000199502"/>
    </source>
</evidence>
<dbReference type="AlphaFoldDB" id="A0A1G5CAN0"/>
<evidence type="ECO:0008006" key="3">
    <source>
        <dbReference type="Google" id="ProtNLM"/>
    </source>
</evidence>
<dbReference type="RefSeq" id="WP_090739886.1">
    <property type="nucleotide sequence ID" value="NZ_FMVT01000001.1"/>
</dbReference>
<keyword evidence="2" id="KW-1185">Reference proteome</keyword>
<proteinExistence type="predicted"/>
<name>A0A1G5CAN0_9RHOB</name>
<dbReference type="Proteomes" id="UP000199502">
    <property type="component" value="Unassembled WGS sequence"/>
</dbReference>
<dbReference type="EMBL" id="FMVT01000001">
    <property type="protein sequence ID" value="SCX99381.1"/>
    <property type="molecule type" value="Genomic_DNA"/>
</dbReference>
<protein>
    <recommendedName>
        <fullName evidence="3">Histidine kinase</fullName>
    </recommendedName>
</protein>
<sequence>MNWGKIAAVVLIGGGLAAGAGVWYTQEYAFFDRIDPASPEARITVETQAGPVPLDLTGFEGINADSSPIRWRICGQATDLPQGMAPAPASEPLNGPRWFSCYDAPRIGADLVSGAATAYLAEAEVRPNVDRILAVYPDGRVYGWHEYNDKNPERGVMD</sequence>
<dbReference type="STRING" id="336292.SAMN05660710_00480"/>